<evidence type="ECO:0000313" key="1">
    <source>
        <dbReference type="EMBL" id="JAH32643.1"/>
    </source>
</evidence>
<protein>
    <submittedName>
        <fullName evidence="1">Uncharacterized protein</fullName>
    </submittedName>
</protein>
<dbReference type="AlphaFoldDB" id="A0A0E9RWI8"/>
<sequence length="32" mass="4026">MIWLYTLHYPDYTICIQYSIISQNKMTVYFYI</sequence>
<dbReference type="EMBL" id="GBXM01075934">
    <property type="protein sequence ID" value="JAH32643.1"/>
    <property type="molecule type" value="Transcribed_RNA"/>
</dbReference>
<reference evidence="1" key="1">
    <citation type="submission" date="2014-11" db="EMBL/GenBank/DDBJ databases">
        <authorList>
            <person name="Amaro Gonzalez C."/>
        </authorList>
    </citation>
    <scope>NUCLEOTIDE SEQUENCE</scope>
</reference>
<proteinExistence type="predicted"/>
<name>A0A0E9RWI8_ANGAN</name>
<accession>A0A0E9RWI8</accession>
<reference evidence="1" key="2">
    <citation type="journal article" date="2015" name="Fish Shellfish Immunol.">
        <title>Early steps in the European eel (Anguilla anguilla)-Vibrio vulnificus interaction in the gills: Role of the RtxA13 toxin.</title>
        <authorList>
            <person name="Callol A."/>
            <person name="Pajuelo D."/>
            <person name="Ebbesson L."/>
            <person name="Teles M."/>
            <person name="MacKenzie S."/>
            <person name="Amaro C."/>
        </authorList>
    </citation>
    <scope>NUCLEOTIDE SEQUENCE</scope>
</reference>
<organism evidence="1">
    <name type="scientific">Anguilla anguilla</name>
    <name type="common">European freshwater eel</name>
    <name type="synonym">Muraena anguilla</name>
    <dbReference type="NCBI Taxonomy" id="7936"/>
    <lineage>
        <taxon>Eukaryota</taxon>
        <taxon>Metazoa</taxon>
        <taxon>Chordata</taxon>
        <taxon>Craniata</taxon>
        <taxon>Vertebrata</taxon>
        <taxon>Euteleostomi</taxon>
        <taxon>Actinopterygii</taxon>
        <taxon>Neopterygii</taxon>
        <taxon>Teleostei</taxon>
        <taxon>Anguilliformes</taxon>
        <taxon>Anguillidae</taxon>
        <taxon>Anguilla</taxon>
    </lineage>
</organism>